<reference evidence="4" key="2">
    <citation type="journal article" date="2010" name="Appl. Environ. Microbiol.">
        <title>Comparative analysis of acidobacterial genomic fragments from terrestrial and aquatic metagenomic libraries, with emphasis on acidobacteria subdivision 6.</title>
        <authorList>
            <person name="Kielak A.M."/>
            <person name="van Veen J.A."/>
            <person name="Kowalchuk G.A."/>
        </authorList>
    </citation>
    <scope>NUCLEOTIDE SEQUENCE</scope>
</reference>
<organism evidence="4">
    <name type="scientific">uncultured bacterium 89</name>
    <dbReference type="NCBI Taxonomy" id="698393"/>
    <lineage>
        <taxon>Bacteria</taxon>
        <taxon>environmental samples</taxon>
    </lineage>
</organism>
<accession>E3T695</accession>
<sequence length="152" mass="17850">MTEEILVRTARLEDAPALVRFNRAMALETEQKDLPLEIVTAGVDRLLRNPQLGYYVVAEVGTEIAGSLMITFEWSDWRNALYWWIQSVYIRPEFRQRGFYRRLYRHVKERAQGEGGVCGFRLYVEKENTAAQKVYETLGMSQSHYLMYEESL</sequence>
<dbReference type="EMBL" id="GU260701">
    <property type="protein sequence ID" value="ADC35839.1"/>
    <property type="molecule type" value="Genomic_DNA"/>
</dbReference>
<dbReference type="Gene3D" id="3.40.630.30">
    <property type="match status" value="1"/>
</dbReference>
<proteinExistence type="predicted"/>
<dbReference type="GO" id="GO:0016747">
    <property type="term" value="F:acyltransferase activity, transferring groups other than amino-acyl groups"/>
    <property type="evidence" value="ECO:0007669"/>
    <property type="project" value="InterPro"/>
</dbReference>
<dbReference type="SUPFAM" id="SSF55729">
    <property type="entry name" value="Acyl-CoA N-acyltransferases (Nat)"/>
    <property type="match status" value="1"/>
</dbReference>
<keyword evidence="2" id="KW-0012">Acyltransferase</keyword>
<dbReference type="Pfam" id="PF00583">
    <property type="entry name" value="Acetyltransf_1"/>
    <property type="match status" value="1"/>
</dbReference>
<evidence type="ECO:0000313" key="4">
    <source>
        <dbReference type="EMBL" id="ADC35839.1"/>
    </source>
</evidence>
<dbReference type="InterPro" id="IPR050832">
    <property type="entry name" value="Bact_Acetyltransf"/>
</dbReference>
<feature type="domain" description="N-acetyltransferase" evidence="3">
    <location>
        <begin position="5"/>
        <end position="152"/>
    </location>
</feature>
<reference evidence="4" key="1">
    <citation type="submission" date="2009-12" db="EMBL/GenBank/DDBJ databases">
        <authorList>
            <person name="Kielak A."/>
            <person name="van Veen J.A."/>
            <person name="Kowalchuk G.A."/>
        </authorList>
    </citation>
    <scope>NUCLEOTIDE SEQUENCE</scope>
</reference>
<evidence type="ECO:0000256" key="2">
    <source>
        <dbReference type="ARBA" id="ARBA00023315"/>
    </source>
</evidence>
<name>E3T695_9BACT</name>
<protein>
    <submittedName>
        <fullName evidence="4">GCN5-related N-acetyltransferase</fullName>
    </submittedName>
</protein>
<dbReference type="AlphaFoldDB" id="E3T695"/>
<dbReference type="InterPro" id="IPR000182">
    <property type="entry name" value="GNAT_dom"/>
</dbReference>
<dbReference type="PANTHER" id="PTHR43877">
    <property type="entry name" value="AMINOALKYLPHOSPHONATE N-ACETYLTRANSFERASE-RELATED-RELATED"/>
    <property type="match status" value="1"/>
</dbReference>
<keyword evidence="1 4" id="KW-0808">Transferase</keyword>
<evidence type="ECO:0000256" key="1">
    <source>
        <dbReference type="ARBA" id="ARBA00022679"/>
    </source>
</evidence>
<evidence type="ECO:0000259" key="3">
    <source>
        <dbReference type="PROSITE" id="PS51186"/>
    </source>
</evidence>
<dbReference type="CDD" id="cd04301">
    <property type="entry name" value="NAT_SF"/>
    <property type="match status" value="1"/>
</dbReference>
<dbReference type="PROSITE" id="PS51186">
    <property type="entry name" value="GNAT"/>
    <property type="match status" value="1"/>
</dbReference>
<dbReference type="InterPro" id="IPR016181">
    <property type="entry name" value="Acyl_CoA_acyltransferase"/>
</dbReference>